<reference evidence="2 3" key="1">
    <citation type="submission" date="2016-10" db="EMBL/GenBank/DDBJ databases">
        <authorList>
            <person name="de Groot N.N."/>
        </authorList>
    </citation>
    <scope>NUCLEOTIDE SEQUENCE [LARGE SCALE GENOMIC DNA]</scope>
    <source>
        <strain evidence="2 3">Nl18</strain>
    </source>
</reference>
<dbReference type="SUPFAM" id="SSF53335">
    <property type="entry name" value="S-adenosyl-L-methionine-dependent methyltransferases"/>
    <property type="match status" value="1"/>
</dbReference>
<dbReference type="SUPFAM" id="SSF53448">
    <property type="entry name" value="Nucleotide-diphospho-sugar transferases"/>
    <property type="match status" value="1"/>
</dbReference>
<dbReference type="Proteomes" id="UP000183898">
    <property type="component" value="Unassembled WGS sequence"/>
</dbReference>
<evidence type="ECO:0000313" key="2">
    <source>
        <dbReference type="EMBL" id="SEO03331.1"/>
    </source>
</evidence>
<dbReference type="InterPro" id="IPR029044">
    <property type="entry name" value="Nucleotide-diphossugar_trans"/>
</dbReference>
<sequence length="766" mass="86804">MTSDSLPLISCIMPTFNRRDFVPRAISCFQRQDYPNKELIIVDDGTDPVSDLIPSDKRIQYIRLPRRLSVGAKRNFACEQSAASLIAHWDDDDWHAPRRLSYQVDHLLSSRAAICGIKDLLFFDTRDGKAWQFNYPDGQRPWLSGNSLVYTREFWATHRFPEINIGEDGCFVWSASPDQITAVADPTFHVGIIHGKNVSPKHIGGAWWRPHPADDIQRMLGDDWSNFFENSRCSISMKKHEPVAPVTERPAISSLSPNASTAAVKPIRNIFACLVHESLDCVVDLVRNLRYLDPSSVVLLYNGSKDPRFLEKYQFAQHGVVVHSAPQPKEWGKLHDFALDCMRYALDNFTFDTMTIVDSDQLALRSGYSQYLTEYLARYPGVGMLGNSPARQLLPGAADPAKVAFSEFELWRPLLQRFPDGEKKFPYWTFWPSTVFTAAAARDLTRFFAEDEQLKQILARSSIWATEEVILPTITAMLGYEIGANPCSYDYVKYRCPYTPAQIETALNRDDIFWIHPVTRQYEDTLRKQVRERHSYYVKPPEKPIEELPSHSPLLLTQPILARMRLLEGWLEEDEADLLIAITARALADIPQSQAVVEVGSYCGRATVVLASTAQVVRPSAKIWSIDPHDGKLGTTGQIVTVAPSLEKLKRNLDNAGLADVVEVIQACAGDVHWEQLIALLLIDGLHDYLNVARDFYSFEPWLPVGGYVAFHDYADYYPGVMAFVDELTSAKSYRKISRVRSLVILQKKGFKDRSQETVNSNQSLF</sequence>
<dbReference type="GO" id="GO:0016758">
    <property type="term" value="F:hexosyltransferase activity"/>
    <property type="evidence" value="ECO:0007669"/>
    <property type="project" value="UniProtKB-ARBA"/>
</dbReference>
<dbReference type="EMBL" id="FOCT01000010">
    <property type="protein sequence ID" value="SEO03331.1"/>
    <property type="molecule type" value="Genomic_DNA"/>
</dbReference>
<dbReference type="AlphaFoldDB" id="A0A1H8LDW9"/>
<dbReference type="Pfam" id="PF13578">
    <property type="entry name" value="Methyltransf_24"/>
    <property type="match status" value="1"/>
</dbReference>
<proteinExistence type="predicted"/>
<evidence type="ECO:0000259" key="1">
    <source>
        <dbReference type="Pfam" id="PF00535"/>
    </source>
</evidence>
<dbReference type="GO" id="GO:0008168">
    <property type="term" value="F:methyltransferase activity"/>
    <property type="evidence" value="ECO:0007669"/>
    <property type="project" value="UniProtKB-KW"/>
</dbReference>
<dbReference type="Gene3D" id="3.40.50.150">
    <property type="entry name" value="Vaccinia Virus protein VP39"/>
    <property type="match status" value="1"/>
</dbReference>
<dbReference type="PANTHER" id="PTHR22916:SF3">
    <property type="entry name" value="UDP-GLCNAC:BETAGAL BETA-1,3-N-ACETYLGLUCOSAMINYLTRANSFERASE-LIKE PROTEIN 1"/>
    <property type="match status" value="1"/>
</dbReference>
<keyword evidence="2" id="KW-0808">Transferase</keyword>
<dbReference type="InterPro" id="IPR029063">
    <property type="entry name" value="SAM-dependent_MTases_sf"/>
</dbReference>
<keyword evidence="2" id="KW-0489">Methyltransferase</keyword>
<evidence type="ECO:0000313" key="3">
    <source>
        <dbReference type="Proteomes" id="UP000183898"/>
    </source>
</evidence>
<feature type="domain" description="Glycosyltransferase 2-like" evidence="1">
    <location>
        <begin position="10"/>
        <end position="158"/>
    </location>
</feature>
<organism evidence="2 3">
    <name type="scientific">Nitrosospira multiformis</name>
    <dbReference type="NCBI Taxonomy" id="1231"/>
    <lineage>
        <taxon>Bacteria</taxon>
        <taxon>Pseudomonadati</taxon>
        <taxon>Pseudomonadota</taxon>
        <taxon>Betaproteobacteria</taxon>
        <taxon>Nitrosomonadales</taxon>
        <taxon>Nitrosomonadaceae</taxon>
        <taxon>Nitrosospira</taxon>
    </lineage>
</organism>
<dbReference type="PANTHER" id="PTHR22916">
    <property type="entry name" value="GLYCOSYLTRANSFERASE"/>
    <property type="match status" value="1"/>
</dbReference>
<dbReference type="CDD" id="cd00761">
    <property type="entry name" value="Glyco_tranf_GTA_type"/>
    <property type="match status" value="1"/>
</dbReference>
<dbReference type="Pfam" id="PF00535">
    <property type="entry name" value="Glycos_transf_2"/>
    <property type="match status" value="1"/>
</dbReference>
<dbReference type="GO" id="GO:0032259">
    <property type="term" value="P:methylation"/>
    <property type="evidence" value="ECO:0007669"/>
    <property type="project" value="UniProtKB-KW"/>
</dbReference>
<accession>A0A1H8LDW9</accession>
<dbReference type="InterPro" id="IPR001173">
    <property type="entry name" value="Glyco_trans_2-like"/>
</dbReference>
<protein>
    <submittedName>
        <fullName evidence="2">Methyltransferase domain-containing protein</fullName>
    </submittedName>
</protein>
<name>A0A1H8LDW9_9PROT</name>
<gene>
    <name evidence="2" type="ORF">SAMN05216404_11072</name>
</gene>
<dbReference type="Gene3D" id="3.90.550.10">
    <property type="entry name" value="Spore Coat Polysaccharide Biosynthesis Protein SpsA, Chain A"/>
    <property type="match status" value="1"/>
</dbReference>